<dbReference type="Proteomes" id="UP000824533">
    <property type="component" value="Linkage Group LG03"/>
</dbReference>
<reference evidence="1 2" key="1">
    <citation type="journal article" date="2021" name="Front. Genet.">
        <title>Chromosome-Level Genome Assembly Reveals Significant Gene Expansion in the Toll and IMD Signaling Pathways of Dendrolimus kikuchii.</title>
        <authorList>
            <person name="Zhou J."/>
            <person name="Wu P."/>
            <person name="Xiong Z."/>
            <person name="Liu N."/>
            <person name="Zhao N."/>
            <person name="Ji M."/>
            <person name="Qiu Y."/>
            <person name="Yang B."/>
        </authorList>
    </citation>
    <scope>NUCLEOTIDE SEQUENCE [LARGE SCALE GENOMIC DNA]</scope>
    <source>
        <strain evidence="1">Ann1</strain>
    </source>
</reference>
<keyword evidence="2" id="KW-1185">Reference proteome</keyword>
<proteinExistence type="predicted"/>
<sequence length="1314" mass="147394">MELFDLLLQVGLITSALVIYLVLIRKQSVSKGRFKNRGWNYSLKLLYARYAVWRWKTKLSLANVDELPRARQLAGLDSIAFRASAPDGTTILLSIRKLCGRQSYAEVTVHIKLEDGTIYRFQRYPETIYGVWEDETNCWKAGGLKIEVLEPNERMRIIFNGLLTRDDFVTHHVKLNLIWTTATKVIRYPEDWSNKMAAQALASVEWRDDKWTSLLGKRNDRSRIQWGVVQGRFVAYDKEGILLKNVYLRTRGVKERSWAPCGYDGMWWTITINVAARDGTAIMLRAIHYQKDVTEVIYGWVRFPDCRTRSIVSTDFTMCDIYELPDTIPKVYTINVNTESRSLKIVLRMNSDGGRLYSGYPRQHIVAYRSIFAEINGITGSGTLEIGYKSSANVNPTTPISKAPLLKWLSEDEVWDVGYCLSFEDRAAACPNYVGGKGASLALMASVQAEEGYKVPPGFCISTKALEMHLKQNPYLLAAINEIEAANVQYEENNFKAKCIKAAELFNSTEIIGAVKQEILSSLEELRKKSLEQKYGPVLRFTVRSSGVGEDSEALSAAGQNETILGCVSDDDVLLGVQKCWGSMFAFTSSYYRRQNGQPCLCGGGVVVQTLVLPRVAGVMFTRHPEAGDPSRVLITANYGLGESVVSGSVEPDTMIIKRNLNGTLTVQKSFLGSKTQRVIAVGEGVSTENVPDSERIISCLSEEEVLNLARLGVAQEELWGAGRDIEWAISGGEIFLLQARPITSLERWTEEELLHELDHPIMADDELTTFANTGEVMPKPVTPITHDLVIMPLTKGMDTVIGKNGSGYDRSTALFNNRCCLLLFNSVYKQSSPKMDMPTRMIEMAVHGHPVADDAVMATVTHRQQLRWWDGWSVYLLILKSITISGWKVEDCKKRTSQLKLGQNTENPVELLEEIAKAEDLMERQMYNHSVTTSASTASQFVAMSILMEDKSEFTPDLCNEISVLLSSGDVLSAEVPQALAQLANAIDESGQAEEFKRQHPKEAMRWLQDNLTHVYRQVEAFLEDHGHRAIMEFDLSTKPWILAPEDMMKVLQSLKPTDHVAPKHKTDAEVVASLKTPQKNSTRKALSWVIPLCRRTVRHREGTKAHFILAIHKIRLALLKLGDLMVQQWYLPNRDLVFFFRIIELRKYLQTRDPALLKKAIQRQQYYPGWCKLRYAEINTGWVTPLESKGPQVRAGNVRVEATSVCGGETVARACVIKDLSEIDQLQQGDVLITHATDIGWSPYFPLLTGIVTELGGLISHGAVIAREYGLPCIVGATGVTDVFRTGDMVRLSGTKGVLEKVEIEQKQTENS</sequence>
<dbReference type="EMBL" id="CM034389">
    <property type="protein sequence ID" value="KAJ0182691.1"/>
    <property type="molecule type" value="Genomic_DNA"/>
</dbReference>
<name>A0ACC1DFR8_9NEOP</name>
<evidence type="ECO:0000313" key="1">
    <source>
        <dbReference type="EMBL" id="KAJ0182691.1"/>
    </source>
</evidence>
<accession>A0ACC1DFR8</accession>
<protein>
    <submittedName>
        <fullName evidence="1">Uncharacterized protein</fullName>
    </submittedName>
</protein>
<comment type="caution">
    <text evidence="1">The sequence shown here is derived from an EMBL/GenBank/DDBJ whole genome shotgun (WGS) entry which is preliminary data.</text>
</comment>
<gene>
    <name evidence="1" type="ORF">K1T71_002060</name>
</gene>
<organism evidence="1 2">
    <name type="scientific">Dendrolimus kikuchii</name>
    <dbReference type="NCBI Taxonomy" id="765133"/>
    <lineage>
        <taxon>Eukaryota</taxon>
        <taxon>Metazoa</taxon>
        <taxon>Ecdysozoa</taxon>
        <taxon>Arthropoda</taxon>
        <taxon>Hexapoda</taxon>
        <taxon>Insecta</taxon>
        <taxon>Pterygota</taxon>
        <taxon>Neoptera</taxon>
        <taxon>Endopterygota</taxon>
        <taxon>Lepidoptera</taxon>
        <taxon>Glossata</taxon>
        <taxon>Ditrysia</taxon>
        <taxon>Bombycoidea</taxon>
        <taxon>Lasiocampidae</taxon>
        <taxon>Dendrolimus</taxon>
    </lineage>
</organism>
<evidence type="ECO:0000313" key="2">
    <source>
        <dbReference type="Proteomes" id="UP000824533"/>
    </source>
</evidence>